<keyword evidence="1" id="KW-1185">Reference proteome</keyword>
<name>A0A0N5BK16_STREA</name>
<organism evidence="1 2">
    <name type="scientific">Strongyloides papillosus</name>
    <name type="common">Intestinal threadworm</name>
    <dbReference type="NCBI Taxonomy" id="174720"/>
    <lineage>
        <taxon>Eukaryota</taxon>
        <taxon>Metazoa</taxon>
        <taxon>Ecdysozoa</taxon>
        <taxon>Nematoda</taxon>
        <taxon>Chromadorea</taxon>
        <taxon>Rhabditida</taxon>
        <taxon>Tylenchina</taxon>
        <taxon>Panagrolaimomorpha</taxon>
        <taxon>Strongyloidoidea</taxon>
        <taxon>Strongyloididae</taxon>
        <taxon>Strongyloides</taxon>
    </lineage>
</organism>
<dbReference type="GO" id="GO:0003676">
    <property type="term" value="F:nucleic acid binding"/>
    <property type="evidence" value="ECO:0007669"/>
    <property type="project" value="InterPro"/>
</dbReference>
<dbReference type="AlphaFoldDB" id="A0A0N5BK16"/>
<dbReference type="InterPro" id="IPR036397">
    <property type="entry name" value="RNaseH_sf"/>
</dbReference>
<accession>A0A0N5BK16</accession>
<proteinExistence type="predicted"/>
<evidence type="ECO:0000313" key="1">
    <source>
        <dbReference type="Proteomes" id="UP000046392"/>
    </source>
</evidence>
<protein>
    <submittedName>
        <fullName evidence="2">Histone-lysine N-methyltransferase SETMAR</fullName>
    </submittedName>
</protein>
<evidence type="ECO:0000313" key="2">
    <source>
        <dbReference type="WBParaSite" id="SPAL_0000628200.1"/>
    </source>
</evidence>
<dbReference type="InterPro" id="IPR052709">
    <property type="entry name" value="Transposase-MT_Hybrid"/>
</dbReference>
<dbReference type="WBParaSite" id="SPAL_0000628200.1">
    <property type="protein sequence ID" value="SPAL_0000628200.1"/>
    <property type="gene ID" value="SPAL_0000628200"/>
</dbReference>
<dbReference type="PANTHER" id="PTHR46060:SF1">
    <property type="entry name" value="MARINER MOS1 TRANSPOSASE-LIKE PROTEIN"/>
    <property type="match status" value="1"/>
</dbReference>
<dbReference type="STRING" id="174720.A0A0N5BK16"/>
<reference evidence="2" key="1">
    <citation type="submission" date="2017-02" db="UniProtKB">
        <authorList>
            <consortium name="WormBaseParasite"/>
        </authorList>
    </citation>
    <scope>IDENTIFICATION</scope>
</reference>
<dbReference type="PANTHER" id="PTHR46060">
    <property type="entry name" value="MARINER MOS1 TRANSPOSASE-LIKE PROTEIN"/>
    <property type="match status" value="1"/>
</dbReference>
<dbReference type="Proteomes" id="UP000046392">
    <property type="component" value="Unplaced"/>
</dbReference>
<dbReference type="Gene3D" id="3.30.420.10">
    <property type="entry name" value="Ribonuclease H-like superfamily/Ribonuclease H"/>
    <property type="match status" value="1"/>
</dbReference>
<sequence>MLLELVNKRGLILLHDNAKPHVSKTTVRKLKDLECETLLHLAYSSDLSPTDYHLFKELELHL</sequence>